<protein>
    <submittedName>
        <fullName evidence="3">Peptidase</fullName>
    </submittedName>
</protein>
<evidence type="ECO:0000313" key="4">
    <source>
        <dbReference type="Proteomes" id="UP001501231"/>
    </source>
</evidence>
<comment type="caution">
    <text evidence="3">The sequence shown here is derived from an EMBL/GenBank/DDBJ whole genome shotgun (WGS) entry which is preliminary data.</text>
</comment>
<sequence>MNRSPRFKAVTFSAFGGALLVTPLLTASAQAAPAPEIAAQAPSPSPGVRQQAADAAAKQRVLRHWTSERMRSAIPMERLFKPKRSSQETVRRGLKQVLPPTSAQSIPNLGGEWSGGGKVTRTAGRVFFTYQGRSASCSGDAVSSANKSTVITAGHCVKMDGAWHTNWVFVPGYKNGARPHGTWTAAKTFATPQWTANEDLSYDVGAAVVNSLGGRKLVDVVGGQGIAFNQPRGQNMYSFGYPAAAPYDGSKLVYCSGPVINDPLLSDGIGLGCNMTGGSSGGPWFLRFDEAKGTGIQNSVNSFKYNFLPTHMFGPYFGADAQNVYKKAQSS</sequence>
<dbReference type="InterPro" id="IPR043504">
    <property type="entry name" value="Peptidase_S1_PA_chymotrypsin"/>
</dbReference>
<dbReference type="SUPFAM" id="SSF50494">
    <property type="entry name" value="Trypsin-like serine proteases"/>
    <property type="match status" value="1"/>
</dbReference>
<gene>
    <name evidence="3" type="ORF">GCM10010191_90800</name>
</gene>
<feature type="signal peptide" evidence="2">
    <location>
        <begin position="1"/>
        <end position="31"/>
    </location>
</feature>
<dbReference type="Gene3D" id="2.40.10.10">
    <property type="entry name" value="Trypsin-like serine proteases"/>
    <property type="match status" value="2"/>
</dbReference>
<evidence type="ECO:0000313" key="3">
    <source>
        <dbReference type="EMBL" id="GAA2457050.1"/>
    </source>
</evidence>
<dbReference type="RefSeq" id="WP_344598030.1">
    <property type="nucleotide sequence ID" value="NZ_BAAARW010000046.1"/>
</dbReference>
<accession>A0ABP5XMN7</accession>
<organism evidence="3 4">
    <name type="scientific">Actinomadura vinacea</name>
    <dbReference type="NCBI Taxonomy" id="115336"/>
    <lineage>
        <taxon>Bacteria</taxon>
        <taxon>Bacillati</taxon>
        <taxon>Actinomycetota</taxon>
        <taxon>Actinomycetes</taxon>
        <taxon>Streptosporangiales</taxon>
        <taxon>Thermomonosporaceae</taxon>
        <taxon>Actinomadura</taxon>
    </lineage>
</organism>
<dbReference type="InterPro" id="IPR050966">
    <property type="entry name" value="Glutamyl_endopeptidase"/>
</dbReference>
<keyword evidence="1 2" id="KW-0732">Signal</keyword>
<dbReference type="PROSITE" id="PS00134">
    <property type="entry name" value="TRYPSIN_HIS"/>
    <property type="match status" value="1"/>
</dbReference>
<name>A0ABP5XMN7_9ACTN</name>
<dbReference type="InterPro" id="IPR018114">
    <property type="entry name" value="TRYPSIN_HIS"/>
</dbReference>
<evidence type="ECO:0000256" key="2">
    <source>
        <dbReference type="SAM" id="SignalP"/>
    </source>
</evidence>
<feature type="chain" id="PRO_5046143464" evidence="2">
    <location>
        <begin position="32"/>
        <end position="331"/>
    </location>
</feature>
<keyword evidence="4" id="KW-1185">Reference proteome</keyword>
<dbReference type="EMBL" id="BAAARW010000046">
    <property type="protein sequence ID" value="GAA2457050.1"/>
    <property type="molecule type" value="Genomic_DNA"/>
</dbReference>
<dbReference type="Proteomes" id="UP001501231">
    <property type="component" value="Unassembled WGS sequence"/>
</dbReference>
<dbReference type="PANTHER" id="PTHR15462:SF19">
    <property type="entry name" value="PEPTIDASE S1 DOMAIN-CONTAINING PROTEIN"/>
    <property type="match status" value="1"/>
</dbReference>
<dbReference type="PANTHER" id="PTHR15462">
    <property type="entry name" value="SERINE PROTEASE"/>
    <property type="match status" value="1"/>
</dbReference>
<dbReference type="InterPro" id="IPR009003">
    <property type="entry name" value="Peptidase_S1_PA"/>
</dbReference>
<reference evidence="4" key="1">
    <citation type="journal article" date="2019" name="Int. J. Syst. Evol. Microbiol.">
        <title>The Global Catalogue of Microorganisms (GCM) 10K type strain sequencing project: providing services to taxonomists for standard genome sequencing and annotation.</title>
        <authorList>
            <consortium name="The Broad Institute Genomics Platform"/>
            <consortium name="The Broad Institute Genome Sequencing Center for Infectious Disease"/>
            <person name="Wu L."/>
            <person name="Ma J."/>
        </authorList>
    </citation>
    <scope>NUCLEOTIDE SEQUENCE [LARGE SCALE GENOMIC DNA]</scope>
    <source>
        <strain evidence="4">JCM 3325</strain>
    </source>
</reference>
<evidence type="ECO:0000256" key="1">
    <source>
        <dbReference type="ARBA" id="ARBA00022729"/>
    </source>
</evidence>
<proteinExistence type="predicted"/>